<gene>
    <name evidence="1" type="ORF">METZ01_LOCUS178835</name>
</gene>
<reference evidence="1" key="1">
    <citation type="submission" date="2018-05" db="EMBL/GenBank/DDBJ databases">
        <authorList>
            <person name="Lanie J.A."/>
            <person name="Ng W.-L."/>
            <person name="Kazmierczak K.M."/>
            <person name="Andrzejewski T.M."/>
            <person name="Davidsen T.M."/>
            <person name="Wayne K.J."/>
            <person name="Tettelin H."/>
            <person name="Glass J.I."/>
            <person name="Rusch D."/>
            <person name="Podicherti R."/>
            <person name="Tsui H.-C.T."/>
            <person name="Winkler M.E."/>
        </authorList>
    </citation>
    <scope>NUCLEOTIDE SEQUENCE</scope>
</reference>
<proteinExistence type="predicted"/>
<organism evidence="1">
    <name type="scientific">marine metagenome</name>
    <dbReference type="NCBI Taxonomy" id="408172"/>
    <lineage>
        <taxon>unclassified sequences</taxon>
        <taxon>metagenomes</taxon>
        <taxon>ecological metagenomes</taxon>
    </lineage>
</organism>
<protein>
    <submittedName>
        <fullName evidence="1">Uncharacterized protein</fullName>
    </submittedName>
</protein>
<name>A0A382CK25_9ZZZZ</name>
<accession>A0A382CK25</accession>
<evidence type="ECO:0000313" key="1">
    <source>
        <dbReference type="EMBL" id="SVB25981.1"/>
    </source>
</evidence>
<dbReference type="EMBL" id="UINC01034711">
    <property type="protein sequence ID" value="SVB25981.1"/>
    <property type="molecule type" value="Genomic_DNA"/>
</dbReference>
<sequence>MLNKKKIAEKVTVKSGIAGPVIRVIGKIKMKKIKK</sequence>
<dbReference type="AlphaFoldDB" id="A0A382CK25"/>